<keyword evidence="2" id="KW-1185">Reference proteome</keyword>
<protein>
    <submittedName>
        <fullName evidence="1">Unnamed protein product</fullName>
    </submittedName>
</protein>
<dbReference type="EMBL" id="BSXW01000854">
    <property type="protein sequence ID" value="GMF30648.1"/>
    <property type="molecule type" value="Genomic_DNA"/>
</dbReference>
<accession>A0A9W6UCN2</accession>
<evidence type="ECO:0000313" key="2">
    <source>
        <dbReference type="Proteomes" id="UP001165083"/>
    </source>
</evidence>
<dbReference type="AlphaFoldDB" id="A0A9W6UCN2"/>
<dbReference type="OrthoDB" id="93052at2759"/>
<comment type="caution">
    <text evidence="1">The sequence shown here is derived from an EMBL/GenBank/DDBJ whole genome shotgun (WGS) entry which is preliminary data.</text>
</comment>
<reference evidence="1" key="1">
    <citation type="submission" date="2023-04" db="EMBL/GenBank/DDBJ databases">
        <title>Phytophthora lilii NBRC 32176.</title>
        <authorList>
            <person name="Ichikawa N."/>
            <person name="Sato H."/>
            <person name="Tonouchi N."/>
        </authorList>
    </citation>
    <scope>NUCLEOTIDE SEQUENCE</scope>
    <source>
        <strain evidence="1">NBRC 32176</strain>
    </source>
</reference>
<name>A0A9W6UCN2_9STRA</name>
<evidence type="ECO:0000313" key="1">
    <source>
        <dbReference type="EMBL" id="GMF30648.1"/>
    </source>
</evidence>
<proteinExistence type="predicted"/>
<gene>
    <name evidence="1" type="ORF">Plil01_001310400</name>
</gene>
<sequence length="138" mass="15948">MLPLLPSISQLKNRAYQLRKRGDFNITTYADIMEWAAPRMCPTKTTFFKGMRYRVHDDALRISHQPLEDENELLVLNCFTDQVDDNKLSVGIIFTSRRLFRTILRMMLGQRGAVVMATDGTYKLHFGGWISSHLEHTG</sequence>
<organism evidence="1 2">
    <name type="scientific">Phytophthora lilii</name>
    <dbReference type="NCBI Taxonomy" id="2077276"/>
    <lineage>
        <taxon>Eukaryota</taxon>
        <taxon>Sar</taxon>
        <taxon>Stramenopiles</taxon>
        <taxon>Oomycota</taxon>
        <taxon>Peronosporomycetes</taxon>
        <taxon>Peronosporales</taxon>
        <taxon>Peronosporaceae</taxon>
        <taxon>Phytophthora</taxon>
    </lineage>
</organism>
<dbReference type="Proteomes" id="UP001165083">
    <property type="component" value="Unassembled WGS sequence"/>
</dbReference>